<dbReference type="eggNOG" id="arCOG08249">
    <property type="taxonomic scope" value="Archaea"/>
</dbReference>
<dbReference type="STRING" id="444158.MmarC6_0400"/>
<proteinExistence type="predicted"/>
<feature type="transmembrane region" description="Helical" evidence="1">
    <location>
        <begin position="140"/>
        <end position="162"/>
    </location>
</feature>
<gene>
    <name evidence="2" type="ordered locus">MmarC6_0400</name>
</gene>
<dbReference type="HOGENOM" id="CLU_101297_0_2_2"/>
<keyword evidence="1" id="KW-1133">Transmembrane helix</keyword>
<evidence type="ECO:0008006" key="3">
    <source>
        <dbReference type="Google" id="ProtNLM"/>
    </source>
</evidence>
<dbReference type="AlphaFoldDB" id="A9A734"/>
<feature type="transmembrane region" description="Helical" evidence="1">
    <location>
        <begin position="84"/>
        <end position="102"/>
    </location>
</feature>
<reference evidence="2" key="1">
    <citation type="submission" date="2007-10" db="EMBL/GenBank/DDBJ databases">
        <title>Complete sequence of Methanococcus maripaludis C6.</title>
        <authorList>
            <consortium name="US DOE Joint Genome Institute"/>
            <person name="Copeland A."/>
            <person name="Lucas S."/>
            <person name="Lapidus A."/>
            <person name="Barry K."/>
            <person name="Glavina del Rio T."/>
            <person name="Dalin E."/>
            <person name="Tice H."/>
            <person name="Pitluck S."/>
            <person name="Clum A."/>
            <person name="Schmutz J."/>
            <person name="Larimer F."/>
            <person name="Land M."/>
            <person name="Hauser L."/>
            <person name="Kyrpides N."/>
            <person name="Mikhailova N."/>
            <person name="Sieprawska-Lupa M."/>
            <person name="Whitman W.B."/>
            <person name="Richardson P."/>
        </authorList>
    </citation>
    <scope>NUCLEOTIDE SEQUENCE [LARGE SCALE GENOMIC DNA]</scope>
    <source>
        <strain evidence="2">C6</strain>
    </source>
</reference>
<evidence type="ECO:0000313" key="2">
    <source>
        <dbReference type="EMBL" id="ABX01221.1"/>
    </source>
</evidence>
<evidence type="ECO:0000256" key="1">
    <source>
        <dbReference type="SAM" id="Phobius"/>
    </source>
</evidence>
<dbReference type="EMBL" id="CP000867">
    <property type="protein sequence ID" value="ABX01221.1"/>
    <property type="molecule type" value="Genomic_DNA"/>
</dbReference>
<dbReference type="KEGG" id="mmx:MmarC6_0400"/>
<feature type="transmembrane region" description="Helical" evidence="1">
    <location>
        <begin position="43"/>
        <end position="63"/>
    </location>
</feature>
<dbReference type="OrthoDB" id="142250at2157"/>
<name>A9A734_METM6</name>
<protein>
    <recommendedName>
        <fullName evidence="3">Permease</fullName>
    </recommendedName>
</protein>
<keyword evidence="1" id="KW-0472">Membrane</keyword>
<keyword evidence="1" id="KW-0812">Transmembrane</keyword>
<organism evidence="2">
    <name type="scientific">Methanococcus maripaludis (strain C6 / ATCC BAA-1332)</name>
    <dbReference type="NCBI Taxonomy" id="444158"/>
    <lineage>
        <taxon>Archaea</taxon>
        <taxon>Methanobacteriati</taxon>
        <taxon>Methanobacteriota</taxon>
        <taxon>Methanomada group</taxon>
        <taxon>Methanococci</taxon>
        <taxon>Methanococcales</taxon>
        <taxon>Methanococcaceae</taxon>
        <taxon>Methanococcus</taxon>
    </lineage>
</organism>
<sequence>MSLKSKLSSISGSWYFLIGVLLIYTIIFIFSQELFFLSLKFSYGIILKIIPVMILIFILLALSDYFITPNAVTKYFGEKGLKKWIFVIIGGILSSGPIYMWYPFLADLKDKGMTDGLIACFLYNRALKIPLLPIAILYFGWKYIAILSLVMILMSIFQGVIIDKLMEVKS</sequence>
<accession>A9A734</accession>
<feature type="transmembrane region" description="Helical" evidence="1">
    <location>
        <begin position="12"/>
        <end position="31"/>
    </location>
</feature>